<evidence type="ECO:0000313" key="2">
    <source>
        <dbReference type="Proteomes" id="UP000580250"/>
    </source>
</evidence>
<organism evidence="1 2">
    <name type="scientific">Meloidogyne enterolobii</name>
    <name type="common">Root-knot nematode worm</name>
    <name type="synonym">Meloidogyne mayaguensis</name>
    <dbReference type="NCBI Taxonomy" id="390850"/>
    <lineage>
        <taxon>Eukaryota</taxon>
        <taxon>Metazoa</taxon>
        <taxon>Ecdysozoa</taxon>
        <taxon>Nematoda</taxon>
        <taxon>Chromadorea</taxon>
        <taxon>Rhabditida</taxon>
        <taxon>Tylenchina</taxon>
        <taxon>Tylenchomorpha</taxon>
        <taxon>Tylenchoidea</taxon>
        <taxon>Meloidogynidae</taxon>
        <taxon>Meloidogyninae</taxon>
        <taxon>Meloidogyne</taxon>
    </lineage>
</organism>
<comment type="caution">
    <text evidence="1">The sequence shown here is derived from an EMBL/GenBank/DDBJ whole genome shotgun (WGS) entry which is preliminary data.</text>
</comment>
<sequence length="43" mass="4981">MRASNGVLCHPILRMLWNNTDHNVQDLNVSLTCTLLERNFLIN</sequence>
<reference evidence="1 2" key="1">
    <citation type="submission" date="2020-08" db="EMBL/GenBank/DDBJ databases">
        <authorList>
            <person name="Koutsovoulos G."/>
            <person name="Danchin GJ E."/>
        </authorList>
    </citation>
    <scope>NUCLEOTIDE SEQUENCE [LARGE SCALE GENOMIC DNA]</scope>
</reference>
<evidence type="ECO:0000313" key="1">
    <source>
        <dbReference type="EMBL" id="CAD2123483.1"/>
    </source>
</evidence>
<protein>
    <submittedName>
        <fullName evidence="1">Uncharacterized protein</fullName>
    </submittedName>
</protein>
<dbReference type="EMBL" id="CAJEWN010000002">
    <property type="protein sequence ID" value="CAD2123483.1"/>
    <property type="molecule type" value="Genomic_DNA"/>
</dbReference>
<gene>
    <name evidence="1" type="ORF">MENT_LOCUS457</name>
</gene>
<dbReference type="Proteomes" id="UP000580250">
    <property type="component" value="Unassembled WGS sequence"/>
</dbReference>
<accession>A0A6V7TI94</accession>
<dbReference type="AlphaFoldDB" id="A0A6V7TI94"/>
<proteinExistence type="predicted"/>
<name>A0A6V7TI94_MELEN</name>